<dbReference type="GO" id="GO:0030976">
    <property type="term" value="F:thiamine pyrophosphate binding"/>
    <property type="evidence" value="ECO:0007669"/>
    <property type="project" value="InterPro"/>
</dbReference>
<reference evidence="3" key="1">
    <citation type="submission" date="2016-10" db="EMBL/GenBank/DDBJ databases">
        <title>Sequence of Gallionella enrichment culture.</title>
        <authorList>
            <person name="Poehlein A."/>
            <person name="Muehling M."/>
            <person name="Daniel R."/>
        </authorList>
    </citation>
    <scope>NUCLEOTIDE SEQUENCE</scope>
</reference>
<dbReference type="InterPro" id="IPR011766">
    <property type="entry name" value="TPP_enzyme_TPP-bd"/>
</dbReference>
<gene>
    <name evidence="3" type="primary">ilvG_4</name>
    <name evidence="3" type="ORF">GALL_460780</name>
</gene>
<dbReference type="GO" id="GO:0005948">
    <property type="term" value="C:acetolactate synthase complex"/>
    <property type="evidence" value="ECO:0007669"/>
    <property type="project" value="TreeGrafter"/>
</dbReference>
<feature type="domain" description="Thiamine pyrophosphate enzyme TPP-binding" evidence="2">
    <location>
        <begin position="1"/>
        <end position="143"/>
    </location>
</feature>
<sequence length="183" mass="20235">MWAAQYLGFEDPNRWMTSGGLGTMGYGLPASIGVQIAHPDALVINVAGEASWLMNMQEMGTAMQFRAPVKQFILNNERLGMVRQWQQLLHGERYSQSWSESLPDFVKLAEAFGCKGIRCSDPAKLDDAIQEMLDYDGPVIFDCLVEKHENCFPMIPSGRPHNEMLLGEVDVEGAIGSKGAVLV</sequence>
<protein>
    <submittedName>
        <fullName evidence="3">Acetolactate synthase isozyme 2 large subunit</fullName>
        <ecNumber evidence="3">2.2.1.6</ecNumber>
    </submittedName>
</protein>
<dbReference type="InterPro" id="IPR039368">
    <property type="entry name" value="AHAS_TPP"/>
</dbReference>
<name>A0A1J5Q4A3_9ZZZZ</name>
<dbReference type="Pfam" id="PF02775">
    <property type="entry name" value="TPP_enzyme_C"/>
    <property type="match status" value="1"/>
</dbReference>
<evidence type="ECO:0000313" key="3">
    <source>
        <dbReference type="EMBL" id="OIQ72299.1"/>
    </source>
</evidence>
<keyword evidence="3" id="KW-0808">Transferase</keyword>
<comment type="caution">
    <text evidence="3">The sequence shown here is derived from an EMBL/GenBank/DDBJ whole genome shotgun (WGS) entry which is preliminary data.</text>
</comment>
<organism evidence="3">
    <name type="scientific">mine drainage metagenome</name>
    <dbReference type="NCBI Taxonomy" id="410659"/>
    <lineage>
        <taxon>unclassified sequences</taxon>
        <taxon>metagenomes</taxon>
        <taxon>ecological metagenomes</taxon>
    </lineage>
</organism>
<dbReference type="PANTHER" id="PTHR18968:SF13">
    <property type="entry name" value="ACETOLACTATE SYNTHASE CATALYTIC SUBUNIT, MITOCHONDRIAL"/>
    <property type="match status" value="1"/>
</dbReference>
<dbReference type="CDD" id="cd02015">
    <property type="entry name" value="TPP_AHAS"/>
    <property type="match status" value="1"/>
</dbReference>
<dbReference type="EMBL" id="MLJW01003334">
    <property type="protein sequence ID" value="OIQ72299.1"/>
    <property type="molecule type" value="Genomic_DNA"/>
</dbReference>
<dbReference type="InterPro" id="IPR029061">
    <property type="entry name" value="THDP-binding"/>
</dbReference>
<evidence type="ECO:0000259" key="2">
    <source>
        <dbReference type="Pfam" id="PF02775"/>
    </source>
</evidence>
<dbReference type="InterPro" id="IPR045229">
    <property type="entry name" value="TPP_enz"/>
</dbReference>
<comment type="similarity">
    <text evidence="1">Belongs to the TPP enzyme family.</text>
</comment>
<dbReference type="EC" id="2.2.1.6" evidence="3"/>
<dbReference type="GO" id="GO:0003984">
    <property type="term" value="F:acetolactate synthase activity"/>
    <property type="evidence" value="ECO:0007669"/>
    <property type="project" value="UniProtKB-EC"/>
</dbReference>
<evidence type="ECO:0000256" key="1">
    <source>
        <dbReference type="ARBA" id="ARBA00007812"/>
    </source>
</evidence>
<accession>A0A1J5Q4A3</accession>
<dbReference type="GO" id="GO:0050660">
    <property type="term" value="F:flavin adenine dinucleotide binding"/>
    <property type="evidence" value="ECO:0007669"/>
    <property type="project" value="TreeGrafter"/>
</dbReference>
<proteinExistence type="inferred from homology"/>
<dbReference type="AlphaFoldDB" id="A0A1J5Q4A3"/>
<dbReference type="SUPFAM" id="SSF52518">
    <property type="entry name" value="Thiamin diphosphate-binding fold (THDP-binding)"/>
    <property type="match status" value="1"/>
</dbReference>
<dbReference type="GO" id="GO:0009097">
    <property type="term" value="P:isoleucine biosynthetic process"/>
    <property type="evidence" value="ECO:0007669"/>
    <property type="project" value="TreeGrafter"/>
</dbReference>
<dbReference type="PANTHER" id="PTHR18968">
    <property type="entry name" value="THIAMINE PYROPHOSPHATE ENZYMES"/>
    <property type="match status" value="1"/>
</dbReference>
<dbReference type="Gene3D" id="3.40.50.970">
    <property type="match status" value="1"/>
</dbReference>
<dbReference type="GO" id="GO:0009099">
    <property type="term" value="P:L-valine biosynthetic process"/>
    <property type="evidence" value="ECO:0007669"/>
    <property type="project" value="TreeGrafter"/>
</dbReference>